<dbReference type="PANTHER" id="PTHR10706">
    <property type="entry name" value="F-BOX FAMILY PROTEIN"/>
    <property type="match status" value="1"/>
</dbReference>
<accession>A0A2C9WRI1</accession>
<proteinExistence type="predicted"/>
<keyword evidence="5" id="KW-1185">Reference proteome</keyword>
<dbReference type="InterPro" id="IPR001810">
    <property type="entry name" value="F-box_dom"/>
</dbReference>
<dbReference type="InterPro" id="IPR011043">
    <property type="entry name" value="Gal_Oxase/kelch_b-propeller"/>
</dbReference>
<evidence type="ECO:0000313" key="4">
    <source>
        <dbReference type="EMBL" id="OAY62216.1"/>
    </source>
</evidence>
<dbReference type="AlphaFoldDB" id="A0A2C9WRI1"/>
<dbReference type="PROSITE" id="PS50181">
    <property type="entry name" value="FBOX"/>
    <property type="match status" value="1"/>
</dbReference>
<dbReference type="OrthoDB" id="3219396at2759"/>
<evidence type="ECO:0000259" key="3">
    <source>
        <dbReference type="PROSITE" id="PS50181"/>
    </source>
</evidence>
<dbReference type="Proteomes" id="UP000091857">
    <property type="component" value="Chromosome 1"/>
</dbReference>
<evidence type="ECO:0000256" key="1">
    <source>
        <dbReference type="ARBA" id="ARBA00004906"/>
    </source>
</evidence>
<protein>
    <recommendedName>
        <fullName evidence="3">F-box domain-containing protein</fullName>
    </recommendedName>
</protein>
<organism evidence="4 5">
    <name type="scientific">Manihot esculenta</name>
    <name type="common">Cassava</name>
    <name type="synonym">Jatropha manihot</name>
    <dbReference type="NCBI Taxonomy" id="3983"/>
    <lineage>
        <taxon>Eukaryota</taxon>
        <taxon>Viridiplantae</taxon>
        <taxon>Streptophyta</taxon>
        <taxon>Embryophyta</taxon>
        <taxon>Tracheophyta</taxon>
        <taxon>Spermatophyta</taxon>
        <taxon>Magnoliopsida</taxon>
        <taxon>eudicotyledons</taxon>
        <taxon>Gunneridae</taxon>
        <taxon>Pentapetalae</taxon>
        <taxon>rosids</taxon>
        <taxon>fabids</taxon>
        <taxon>Malpighiales</taxon>
        <taxon>Euphorbiaceae</taxon>
        <taxon>Crotonoideae</taxon>
        <taxon>Manihoteae</taxon>
        <taxon>Manihot</taxon>
    </lineage>
</organism>
<reference evidence="5" key="1">
    <citation type="journal article" date="2016" name="Nat. Biotechnol.">
        <title>Sequencing wild and cultivated cassava and related species reveals extensive interspecific hybridization and genetic diversity.</title>
        <authorList>
            <person name="Bredeson J.V."/>
            <person name="Lyons J.B."/>
            <person name="Prochnik S.E."/>
            <person name="Wu G.A."/>
            <person name="Ha C.M."/>
            <person name="Edsinger-Gonzales E."/>
            <person name="Grimwood J."/>
            <person name="Schmutz J."/>
            <person name="Rabbi I.Y."/>
            <person name="Egesi C."/>
            <person name="Nauluvula P."/>
            <person name="Lebot V."/>
            <person name="Ndunguru J."/>
            <person name="Mkamilo G."/>
            <person name="Bart R.S."/>
            <person name="Setter T.L."/>
            <person name="Gleadow R.M."/>
            <person name="Kulakow P."/>
            <person name="Ferguson M.E."/>
            <person name="Rounsley S."/>
            <person name="Rokhsar D.S."/>
        </authorList>
    </citation>
    <scope>NUCLEOTIDE SEQUENCE [LARGE SCALE GENOMIC DNA]</scope>
    <source>
        <strain evidence="5">cv. AM560-2</strain>
    </source>
</reference>
<dbReference type="OMA" id="PVIRKWY"/>
<dbReference type="InterPro" id="IPR056592">
    <property type="entry name" value="Beta-prop_At3g26010-like"/>
</dbReference>
<dbReference type="InterPro" id="IPR045048">
    <property type="entry name" value="FBXO31/39"/>
</dbReference>
<evidence type="ECO:0000313" key="5">
    <source>
        <dbReference type="Proteomes" id="UP000091857"/>
    </source>
</evidence>
<dbReference type="FunFam" id="1.20.1280.50:FF:000030">
    <property type="entry name" value="F-box/kelch-repeat protein At3g61590"/>
    <property type="match status" value="1"/>
</dbReference>
<evidence type="ECO:0000256" key="2">
    <source>
        <dbReference type="ARBA" id="ARBA00022786"/>
    </source>
</evidence>
<dbReference type="InterPro" id="IPR015915">
    <property type="entry name" value="Kelch-typ_b-propeller"/>
</dbReference>
<comment type="pathway">
    <text evidence="1">Protein modification; protein ubiquitination.</text>
</comment>
<dbReference type="SUPFAM" id="SSF81383">
    <property type="entry name" value="F-box domain"/>
    <property type="match status" value="1"/>
</dbReference>
<sequence length="405" mass="46146">MEGETSWINDCFDDAARDIGKFESFTDLSDEGNKEINAVSVDLILPNDLLERIIAYLPIASIFRAGSVCKRWHEIVSSRRFLWNFSHVLSQKPWYFMFTSSDEPVGHAYDPILRKWYNIDLPCIETSSWFISSSRGLVCFMDNDSQSELYVCNPITKCCKKLEEPPSLKVADYSALAISVDRMLHGYTISIVKSKQVPGNFFQWDLSVYTYDSETRMWVASWAEVLTGWRSGDESVICDGVLYILIYSTGGGTPENRHGLITYNLSSRSSHGLLIRSFIPVPCPLTCGRLMNLKEKLVMVGGIGKQDRPDIIKGIGIWVLNGKVWQEIARMPHKFFQGFGEFDDVFASSGTDDLIYVQSYGAPALLVFDMNQKQWKWSQKCPVIKRFPLQLFTGFCFEPRLEIEP</sequence>
<dbReference type="FunFam" id="2.120.10.80:FF:000076">
    <property type="entry name" value="F-box/kelch-repeat protein At3g61590 family"/>
    <property type="match status" value="1"/>
</dbReference>
<dbReference type="SUPFAM" id="SSF50965">
    <property type="entry name" value="Galactose oxidase, central domain"/>
    <property type="match status" value="1"/>
</dbReference>
<dbReference type="InterPro" id="IPR036047">
    <property type="entry name" value="F-box-like_dom_sf"/>
</dbReference>
<dbReference type="Gramene" id="Manes.01G250600.2.v8.1">
    <property type="protein sequence ID" value="Manes.01G250600.2.v8.1.CDS.1"/>
    <property type="gene ID" value="Manes.01G250600.v8.1"/>
</dbReference>
<dbReference type="EMBL" id="CM004387">
    <property type="protein sequence ID" value="OAY62216.1"/>
    <property type="molecule type" value="Genomic_DNA"/>
</dbReference>
<feature type="domain" description="F-box" evidence="3">
    <location>
        <begin position="45"/>
        <end position="86"/>
    </location>
</feature>
<dbReference type="Pfam" id="PF00646">
    <property type="entry name" value="F-box"/>
    <property type="match status" value="1"/>
</dbReference>
<keyword evidence="2" id="KW-0833">Ubl conjugation pathway</keyword>
<dbReference type="SMART" id="SM00256">
    <property type="entry name" value="FBOX"/>
    <property type="match status" value="1"/>
</dbReference>
<name>A0A2C9WRI1_MANES</name>
<comment type="caution">
    <text evidence="4">The sequence shown here is derived from an EMBL/GenBank/DDBJ whole genome shotgun (WGS) entry which is preliminary data.</text>
</comment>
<dbReference type="Gene3D" id="2.120.10.80">
    <property type="entry name" value="Kelch-type beta propeller"/>
    <property type="match status" value="1"/>
</dbReference>
<gene>
    <name evidence="4" type="ORF">MANES_01G250600v8</name>
</gene>
<dbReference type="PANTHER" id="PTHR10706:SF130">
    <property type="entry name" value="F-BOX ONLY PROTEIN 31"/>
    <property type="match status" value="1"/>
</dbReference>
<dbReference type="STRING" id="3983.A0A2C9WRI1"/>
<dbReference type="Pfam" id="PF24750">
    <property type="entry name" value="b-prop_At3g26010-like"/>
    <property type="match status" value="1"/>
</dbReference>
<dbReference type="Gene3D" id="1.20.1280.50">
    <property type="match status" value="1"/>
</dbReference>